<reference evidence="7 9" key="3">
    <citation type="submission" date="2023-03" db="EMBL/GenBank/DDBJ databases">
        <title>Speciation in Pyrococcus: adaptation to high temperature as a mechanism.</title>
        <authorList>
            <person name="Gu J."/>
        </authorList>
    </citation>
    <scope>NUCLEOTIDE SEQUENCE [LARGE SCALE GENOMIC DNA]</scope>
    <source>
        <strain evidence="7 9">LMOA34</strain>
    </source>
</reference>
<dbReference type="InterPro" id="IPR011611">
    <property type="entry name" value="PfkB_dom"/>
</dbReference>
<feature type="domain" description="Carbohydrate kinase PfkB" evidence="5">
    <location>
        <begin position="3"/>
        <end position="269"/>
    </location>
</feature>
<dbReference type="GeneID" id="28490617"/>
<dbReference type="PRINTS" id="PR00990">
    <property type="entry name" value="RIBOKINASE"/>
</dbReference>
<dbReference type="EMBL" id="CP010835">
    <property type="protein sequence ID" value="AMM53440.1"/>
    <property type="molecule type" value="Genomic_DNA"/>
</dbReference>
<evidence type="ECO:0000313" key="6">
    <source>
        <dbReference type="EMBL" id="AMM53440.1"/>
    </source>
</evidence>
<evidence type="ECO:0000256" key="3">
    <source>
        <dbReference type="ARBA" id="ARBA00022777"/>
    </source>
</evidence>
<dbReference type="STRING" id="1609559.TQ32_02245"/>
<evidence type="ECO:0000256" key="4">
    <source>
        <dbReference type="RuleBase" id="RU003704"/>
    </source>
</evidence>
<protein>
    <submittedName>
        <fullName evidence="6 7">Carbohydrate kinase</fullName>
    </submittedName>
</protein>
<reference evidence="8" key="1">
    <citation type="submission" date="2015-02" db="EMBL/GenBank/DDBJ databases">
        <title>Pyrococcus kukulkanii sp. nov., a novel hyperthermophilic archaeon isolated from a deep-sea hydrothermal vent at the Guaymas Basin.</title>
        <authorList>
            <person name="Oger P.M."/>
            <person name="Callac N."/>
            <person name="Jebbar M."/>
            <person name="Godfroy A."/>
        </authorList>
    </citation>
    <scope>NUCLEOTIDE SEQUENCE [LARGE SCALE GENOMIC DNA]</scope>
    <source>
        <strain evidence="8">NCB100</strain>
    </source>
</reference>
<gene>
    <name evidence="7" type="ORF">P8X34_08350</name>
    <name evidence="6" type="ORF">TQ32_02245</name>
</gene>
<dbReference type="PANTHER" id="PTHR43085:SF57">
    <property type="entry name" value="CARBOHYDRATE KINASE PFKB DOMAIN-CONTAINING PROTEIN"/>
    <property type="match status" value="1"/>
</dbReference>
<dbReference type="InterPro" id="IPR002139">
    <property type="entry name" value="Ribo/fructo_kinase"/>
</dbReference>
<dbReference type="Pfam" id="PF00294">
    <property type="entry name" value="PfkB"/>
    <property type="match status" value="1"/>
</dbReference>
<dbReference type="GO" id="GO:0008865">
    <property type="term" value="F:fructokinase activity"/>
    <property type="evidence" value="ECO:0007669"/>
    <property type="project" value="UniProtKB-ARBA"/>
</dbReference>
<dbReference type="PANTHER" id="PTHR43085">
    <property type="entry name" value="HEXOKINASE FAMILY MEMBER"/>
    <property type="match status" value="1"/>
</dbReference>
<dbReference type="OrthoDB" id="26949at2157"/>
<dbReference type="KEGG" id="pyc:TQ32_02245"/>
<accession>A0A127B7T5</accession>
<keyword evidence="3 4" id="KW-0418">Kinase</keyword>
<dbReference type="PROSITE" id="PS00584">
    <property type="entry name" value="PFKB_KINASES_2"/>
    <property type="match status" value="1"/>
</dbReference>
<evidence type="ECO:0000256" key="1">
    <source>
        <dbReference type="ARBA" id="ARBA00010688"/>
    </source>
</evidence>
<dbReference type="SUPFAM" id="SSF53613">
    <property type="entry name" value="Ribokinase-like"/>
    <property type="match status" value="1"/>
</dbReference>
<keyword evidence="9" id="KW-1185">Reference proteome</keyword>
<evidence type="ECO:0000259" key="5">
    <source>
        <dbReference type="Pfam" id="PF00294"/>
    </source>
</evidence>
<evidence type="ECO:0000313" key="7">
    <source>
        <dbReference type="EMBL" id="MFA4804736.1"/>
    </source>
</evidence>
<name>A0A127B7T5_9EURY</name>
<dbReference type="RefSeq" id="WP_068320592.1">
    <property type="nucleotide sequence ID" value="NZ_CP010835.1"/>
</dbReference>
<organism evidence="6 8">
    <name type="scientific">Pyrococcus kukulkanii</name>
    <dbReference type="NCBI Taxonomy" id="1609559"/>
    <lineage>
        <taxon>Archaea</taxon>
        <taxon>Methanobacteriati</taxon>
        <taxon>Methanobacteriota</taxon>
        <taxon>Thermococci</taxon>
        <taxon>Thermococcales</taxon>
        <taxon>Thermococcaceae</taxon>
        <taxon>Pyrococcus</taxon>
    </lineage>
</organism>
<evidence type="ECO:0000313" key="8">
    <source>
        <dbReference type="Proteomes" id="UP000070587"/>
    </source>
</evidence>
<proteinExistence type="inferred from homology"/>
<dbReference type="GO" id="GO:0006000">
    <property type="term" value="P:fructose metabolic process"/>
    <property type="evidence" value="ECO:0007669"/>
    <property type="project" value="UniProtKB-ARBA"/>
</dbReference>
<dbReference type="PATRIC" id="fig|1609559.3.peg.455"/>
<dbReference type="Gene3D" id="3.40.1190.20">
    <property type="match status" value="1"/>
</dbReference>
<dbReference type="AlphaFoldDB" id="A0A127B7T5"/>
<dbReference type="Proteomes" id="UP001571980">
    <property type="component" value="Unassembled WGS sequence"/>
</dbReference>
<reference evidence="6 8" key="2">
    <citation type="journal article" date="2016" name="Int. J. Syst. Evol. Microbiol.">
        <title>Pyrococcus kukulkanii sp. nov., a hyperthermophilic, piezophilic archaeon isolated from a deep-sea hydrothermal vent.</title>
        <authorList>
            <person name="Callac N."/>
            <person name="Oger P."/>
            <person name="Lesongeur F."/>
            <person name="Rattray J.E."/>
            <person name="Vannier P."/>
            <person name="Michoud G."/>
            <person name="Beauverger M."/>
            <person name="Gayet N."/>
            <person name="Rouxel O."/>
            <person name="Jebbar M."/>
            <person name="Godfroy A."/>
        </authorList>
    </citation>
    <scope>NUCLEOTIDE SEQUENCE [LARGE SCALE GENOMIC DNA]</scope>
    <source>
        <strain evidence="6 8">NCB100</strain>
    </source>
</reference>
<sequence length="273" mass="29923">MVELVVIGHLSIDTIILPNGRKIEIPGGAGANVATSASLAGAKVGLVTKIGTDFPREWLEKLSKHVDVRGVQILPGKTLHVWMIYREDGSVEAPVEVGVAERMGEVSIPQDYLMAKIFHIAPTPLKEQLKLVNRLSERKISLDFSPTYYEDYRKEKELVKEIISKSYVIFPNEVEAKILTGHKEVKKAAEELHSWGAEIIVITRGDKGVLVYDGEFQEFPALPAKVVDPTGAGDAFAGGFLAGLVKGKRIEESVNIGLKMAKKVLERLGGWSI</sequence>
<dbReference type="InterPro" id="IPR002173">
    <property type="entry name" value="Carboh/pur_kinase_PfkB_CS"/>
</dbReference>
<dbReference type="EMBL" id="JARRIG010000005">
    <property type="protein sequence ID" value="MFA4804736.1"/>
    <property type="molecule type" value="Genomic_DNA"/>
</dbReference>
<evidence type="ECO:0000256" key="2">
    <source>
        <dbReference type="ARBA" id="ARBA00022679"/>
    </source>
</evidence>
<comment type="similarity">
    <text evidence="1 4">Belongs to the carbohydrate kinase PfkB family.</text>
</comment>
<keyword evidence="2 4" id="KW-0808">Transferase</keyword>
<dbReference type="InterPro" id="IPR050306">
    <property type="entry name" value="PfkB_Carbo_kinase"/>
</dbReference>
<dbReference type="Proteomes" id="UP000070587">
    <property type="component" value="Chromosome"/>
</dbReference>
<dbReference type="InterPro" id="IPR029056">
    <property type="entry name" value="Ribokinase-like"/>
</dbReference>
<evidence type="ECO:0000313" key="9">
    <source>
        <dbReference type="Proteomes" id="UP001571980"/>
    </source>
</evidence>